<comment type="similarity">
    <text evidence="2 3">Belongs to the LOG family.</text>
</comment>
<dbReference type="RefSeq" id="WP_185674338.1">
    <property type="nucleotide sequence ID" value="NZ_JACHVB010000013.1"/>
</dbReference>
<dbReference type="InterPro" id="IPR031100">
    <property type="entry name" value="LOG_fam"/>
</dbReference>
<evidence type="ECO:0000256" key="2">
    <source>
        <dbReference type="ARBA" id="ARBA00006763"/>
    </source>
</evidence>
<dbReference type="InterPro" id="IPR005269">
    <property type="entry name" value="LOG"/>
</dbReference>
<dbReference type="AlphaFoldDB" id="A0A842HB21"/>
<dbReference type="PANTHER" id="PTHR31223:SF70">
    <property type="entry name" value="LOG FAMILY PROTEIN YJL055W"/>
    <property type="match status" value="1"/>
</dbReference>
<dbReference type="GO" id="GO:0009691">
    <property type="term" value="P:cytokinin biosynthetic process"/>
    <property type="evidence" value="ECO:0007669"/>
    <property type="project" value="UniProtKB-UniRule"/>
</dbReference>
<accession>A0A842HB21</accession>
<name>A0A842HB21_9BACT</name>
<evidence type="ECO:0000313" key="5">
    <source>
        <dbReference type="Proteomes" id="UP000546464"/>
    </source>
</evidence>
<dbReference type="Pfam" id="PF03641">
    <property type="entry name" value="Lysine_decarbox"/>
    <property type="match status" value="1"/>
</dbReference>
<dbReference type="NCBIfam" id="TIGR00730">
    <property type="entry name" value="Rossman fold protein, TIGR00730 family"/>
    <property type="match status" value="1"/>
</dbReference>
<reference evidence="4 5" key="1">
    <citation type="submission" date="2020-07" db="EMBL/GenBank/DDBJ databases">
        <authorList>
            <person name="Feng X."/>
        </authorList>
    </citation>
    <scope>NUCLEOTIDE SEQUENCE [LARGE SCALE GENOMIC DNA]</scope>
    <source>
        <strain evidence="4 5">JCM31066</strain>
    </source>
</reference>
<protein>
    <recommendedName>
        <fullName evidence="3">Cytokinin riboside 5'-monophosphate phosphoribohydrolase</fullName>
        <ecNumber evidence="3">3.2.2.n1</ecNumber>
    </recommendedName>
</protein>
<organism evidence="4 5">
    <name type="scientific">Ruficoccus amylovorans</name>
    <dbReference type="NCBI Taxonomy" id="1804625"/>
    <lineage>
        <taxon>Bacteria</taxon>
        <taxon>Pseudomonadati</taxon>
        <taxon>Verrucomicrobiota</taxon>
        <taxon>Opitutia</taxon>
        <taxon>Puniceicoccales</taxon>
        <taxon>Cerasicoccaceae</taxon>
        <taxon>Ruficoccus</taxon>
    </lineage>
</organism>
<evidence type="ECO:0000256" key="1">
    <source>
        <dbReference type="ARBA" id="ARBA00000274"/>
    </source>
</evidence>
<dbReference type="EMBL" id="JACHVB010000013">
    <property type="protein sequence ID" value="MBC2593329.1"/>
    <property type="molecule type" value="Genomic_DNA"/>
</dbReference>
<keyword evidence="5" id="KW-1185">Reference proteome</keyword>
<dbReference type="EC" id="3.2.2.n1" evidence="3"/>
<sequence length="195" mass="21111">MANICVFCGANAGVAPVFLDAARQLGRLIAQGGHTLVYGGGRTGLMGAAADAALEASGHVIGVIPHMLAEKEIAHHGLTELHLVDTMHERKMTMATLSDGFAVLPGGIGTLEEFSEVFTWAQLGIQLKPCAVLDVDGYYTPLLRFFEAMVEGGFLLREQLEQLIVESRPEPLLERLLSTKPEVFMKWVDTDAEMC</sequence>
<comment type="catalytic activity">
    <reaction evidence="1">
        <text>AMP + H2O = D-ribose 5-phosphate + adenine</text>
        <dbReference type="Rhea" id="RHEA:20129"/>
        <dbReference type="ChEBI" id="CHEBI:15377"/>
        <dbReference type="ChEBI" id="CHEBI:16708"/>
        <dbReference type="ChEBI" id="CHEBI:78346"/>
        <dbReference type="ChEBI" id="CHEBI:456215"/>
        <dbReference type="EC" id="3.2.2.4"/>
    </reaction>
</comment>
<gene>
    <name evidence="4" type="ORF">H5P28_03545</name>
</gene>
<dbReference type="GO" id="GO:0005829">
    <property type="term" value="C:cytosol"/>
    <property type="evidence" value="ECO:0007669"/>
    <property type="project" value="TreeGrafter"/>
</dbReference>
<comment type="caution">
    <text evidence="4">The sequence shown here is derived from an EMBL/GenBank/DDBJ whole genome shotgun (WGS) entry which is preliminary data.</text>
</comment>
<dbReference type="SUPFAM" id="SSF102405">
    <property type="entry name" value="MCP/YpsA-like"/>
    <property type="match status" value="1"/>
</dbReference>
<dbReference type="Proteomes" id="UP000546464">
    <property type="component" value="Unassembled WGS sequence"/>
</dbReference>
<evidence type="ECO:0000313" key="4">
    <source>
        <dbReference type="EMBL" id="MBC2593329.1"/>
    </source>
</evidence>
<keyword evidence="3" id="KW-0203">Cytokinin biosynthesis</keyword>
<dbReference type="Gene3D" id="3.40.50.450">
    <property type="match status" value="1"/>
</dbReference>
<evidence type="ECO:0000256" key="3">
    <source>
        <dbReference type="RuleBase" id="RU363015"/>
    </source>
</evidence>
<dbReference type="GO" id="GO:0008714">
    <property type="term" value="F:AMP nucleosidase activity"/>
    <property type="evidence" value="ECO:0007669"/>
    <property type="project" value="UniProtKB-EC"/>
</dbReference>
<dbReference type="PANTHER" id="PTHR31223">
    <property type="entry name" value="LOG FAMILY PROTEIN YJL055W"/>
    <property type="match status" value="1"/>
</dbReference>
<proteinExistence type="inferred from homology"/>
<keyword evidence="3" id="KW-0378">Hydrolase</keyword>